<organism evidence="2 3">
    <name type="scientific">Neisseria elongata subsp. glycolytica ATCC 29315</name>
    <dbReference type="NCBI Taxonomy" id="546263"/>
    <lineage>
        <taxon>Bacteria</taxon>
        <taxon>Pseudomonadati</taxon>
        <taxon>Pseudomonadota</taxon>
        <taxon>Betaproteobacteria</taxon>
        <taxon>Neisseriales</taxon>
        <taxon>Neisseriaceae</taxon>
        <taxon>Neisseria</taxon>
    </lineage>
</organism>
<proteinExistence type="predicted"/>
<dbReference type="Proteomes" id="UP000005536">
    <property type="component" value="Unassembled WGS sequence"/>
</dbReference>
<name>D4DPR4_NEIEG</name>
<keyword evidence="1" id="KW-0472">Membrane</keyword>
<dbReference type="EMBL" id="ADBF01000025">
    <property type="protein sequence ID" value="EFE50196.1"/>
    <property type="molecule type" value="Genomic_DNA"/>
</dbReference>
<accession>D4DPR4</accession>
<gene>
    <name evidence="2" type="ORF">NEIELOOT_01051</name>
</gene>
<dbReference type="AlphaFoldDB" id="D4DPR4"/>
<evidence type="ECO:0000313" key="2">
    <source>
        <dbReference type="EMBL" id="EFE50196.1"/>
    </source>
</evidence>
<protein>
    <submittedName>
        <fullName evidence="2">Uncharacterized protein</fullName>
    </submittedName>
</protein>
<feature type="transmembrane region" description="Helical" evidence="1">
    <location>
        <begin position="20"/>
        <end position="42"/>
    </location>
</feature>
<reference evidence="2 3" key="1">
    <citation type="submission" date="2010-02" db="EMBL/GenBank/DDBJ databases">
        <authorList>
            <person name="Weinstock G."/>
            <person name="Sodergren E."/>
            <person name="Clifton S."/>
            <person name="Fulton L."/>
            <person name="Fulton B."/>
            <person name="Courtney L."/>
            <person name="Fronick C."/>
            <person name="Harrison M."/>
            <person name="Strong C."/>
            <person name="Farmer C."/>
            <person name="Delahaunty K."/>
            <person name="Markovic C."/>
            <person name="Hall O."/>
            <person name="Minx P."/>
            <person name="Tomlinson C."/>
            <person name="Mitreva M."/>
            <person name="Nelson J."/>
            <person name="Hou S."/>
            <person name="Wollam A."/>
            <person name="Pepin K.H."/>
            <person name="Johnson M."/>
            <person name="Bhonagiri V."/>
            <person name="Zhang X."/>
            <person name="Suruliraj S."/>
            <person name="Warren W."/>
            <person name="Chinwalla A."/>
            <person name="Mardis E.R."/>
            <person name="Wilson R.K."/>
        </authorList>
    </citation>
    <scope>NUCLEOTIDE SEQUENCE [LARGE SCALE GENOMIC DNA]</scope>
    <source>
        <strain evidence="2 3">ATCC 29315</strain>
    </source>
</reference>
<keyword evidence="1" id="KW-0812">Transmembrane</keyword>
<evidence type="ECO:0000313" key="3">
    <source>
        <dbReference type="Proteomes" id="UP000005536"/>
    </source>
</evidence>
<keyword evidence="1" id="KW-1133">Transmembrane helix</keyword>
<comment type="caution">
    <text evidence="2">The sequence shown here is derived from an EMBL/GenBank/DDBJ whole genome shotgun (WGS) entry which is preliminary data.</text>
</comment>
<sequence length="49" mass="5494">MHISGKVSIKSYSPFFRQDYFALLLSSIAYASLHSIALNYIIKGTVLDN</sequence>
<evidence type="ECO:0000256" key="1">
    <source>
        <dbReference type="SAM" id="Phobius"/>
    </source>
</evidence>